<keyword evidence="2" id="KW-0732">Signal</keyword>
<evidence type="ECO:0000256" key="1">
    <source>
        <dbReference type="PROSITE-ProRule" id="PRU00339"/>
    </source>
</evidence>
<dbReference type="PROSITE" id="PS50005">
    <property type="entry name" value="TPR"/>
    <property type="match status" value="1"/>
</dbReference>
<evidence type="ECO:0000256" key="2">
    <source>
        <dbReference type="SAM" id="SignalP"/>
    </source>
</evidence>
<dbReference type="Gene3D" id="1.25.40.10">
    <property type="entry name" value="Tetratricopeptide repeat domain"/>
    <property type="match status" value="1"/>
</dbReference>
<dbReference type="Pfam" id="PF13432">
    <property type="entry name" value="TPR_16"/>
    <property type="match status" value="1"/>
</dbReference>
<dbReference type="PROSITE" id="PS51257">
    <property type="entry name" value="PROKAR_LIPOPROTEIN"/>
    <property type="match status" value="1"/>
</dbReference>
<keyword evidence="1" id="KW-0802">TPR repeat</keyword>
<accession>A0A4Q7LG44</accession>
<sequence>MTTRPRPGIRHMCLSVLSVLLLLSGACAQARGMEDLEPAPTAQSELSAARELLRQERWPAAVSELQALSRRRPDDAEVHNLLGYALRKTGALEPAFAAYRTALRLNPGHLGAHEYIGEAYLMAGRPDLARQHLDTLRGLCGVDCEAYRDLADAIGRHGR</sequence>
<proteinExistence type="predicted"/>
<dbReference type="EMBL" id="SGWV01000010">
    <property type="protein sequence ID" value="RZS53042.1"/>
    <property type="molecule type" value="Genomic_DNA"/>
</dbReference>
<name>A0A4Q7LG44_9BURK</name>
<dbReference type="OrthoDB" id="8592798at2"/>
<keyword evidence="4" id="KW-1185">Reference proteome</keyword>
<reference evidence="3 4" key="1">
    <citation type="submission" date="2019-02" db="EMBL/GenBank/DDBJ databases">
        <title>Genomic Encyclopedia of Type Strains, Phase IV (KMG-IV): sequencing the most valuable type-strain genomes for metagenomic binning, comparative biology and taxonomic classification.</title>
        <authorList>
            <person name="Goeker M."/>
        </authorList>
    </citation>
    <scope>NUCLEOTIDE SEQUENCE [LARGE SCALE GENOMIC DNA]</scope>
    <source>
        <strain evidence="3 4">DSM 10617</strain>
    </source>
</reference>
<dbReference type="Proteomes" id="UP000293433">
    <property type="component" value="Unassembled WGS sequence"/>
</dbReference>
<protein>
    <submittedName>
        <fullName evidence="3">Tetratricopeptide repeat protein</fullName>
    </submittedName>
</protein>
<dbReference type="SMART" id="SM00028">
    <property type="entry name" value="TPR"/>
    <property type="match status" value="2"/>
</dbReference>
<gene>
    <name evidence="3" type="ORF">EV685_2665</name>
</gene>
<feature type="repeat" description="TPR" evidence="1">
    <location>
        <begin position="76"/>
        <end position="109"/>
    </location>
</feature>
<dbReference type="RefSeq" id="WP_130482514.1">
    <property type="nucleotide sequence ID" value="NZ_SGWV01000010.1"/>
</dbReference>
<dbReference type="InterPro" id="IPR011990">
    <property type="entry name" value="TPR-like_helical_dom_sf"/>
</dbReference>
<feature type="chain" id="PRO_5020807150" evidence="2">
    <location>
        <begin position="29"/>
        <end position="159"/>
    </location>
</feature>
<organism evidence="3 4">
    <name type="scientific">Sphaerotilus mobilis</name>
    <dbReference type="NCBI Taxonomy" id="47994"/>
    <lineage>
        <taxon>Bacteria</taxon>
        <taxon>Pseudomonadati</taxon>
        <taxon>Pseudomonadota</taxon>
        <taxon>Betaproteobacteria</taxon>
        <taxon>Burkholderiales</taxon>
        <taxon>Sphaerotilaceae</taxon>
        <taxon>Sphaerotilus</taxon>
    </lineage>
</organism>
<dbReference type="SUPFAM" id="SSF48452">
    <property type="entry name" value="TPR-like"/>
    <property type="match status" value="1"/>
</dbReference>
<dbReference type="AlphaFoldDB" id="A0A4Q7LG44"/>
<evidence type="ECO:0000313" key="4">
    <source>
        <dbReference type="Proteomes" id="UP000293433"/>
    </source>
</evidence>
<dbReference type="InterPro" id="IPR019734">
    <property type="entry name" value="TPR_rpt"/>
</dbReference>
<feature type="signal peptide" evidence="2">
    <location>
        <begin position="1"/>
        <end position="28"/>
    </location>
</feature>
<evidence type="ECO:0000313" key="3">
    <source>
        <dbReference type="EMBL" id="RZS53042.1"/>
    </source>
</evidence>
<comment type="caution">
    <text evidence="3">The sequence shown here is derived from an EMBL/GenBank/DDBJ whole genome shotgun (WGS) entry which is preliminary data.</text>
</comment>